<evidence type="ECO:0000313" key="2">
    <source>
        <dbReference type="EMBL" id="PMD57885.1"/>
    </source>
</evidence>
<dbReference type="InParanoid" id="A0A2J6T4D4"/>
<reference evidence="2 3" key="1">
    <citation type="submission" date="2016-04" db="EMBL/GenBank/DDBJ databases">
        <title>A degradative enzymes factory behind the ericoid mycorrhizal symbiosis.</title>
        <authorList>
            <consortium name="DOE Joint Genome Institute"/>
            <person name="Martino E."/>
            <person name="Morin E."/>
            <person name="Grelet G."/>
            <person name="Kuo A."/>
            <person name="Kohler A."/>
            <person name="Daghino S."/>
            <person name="Barry K."/>
            <person name="Choi C."/>
            <person name="Cichocki N."/>
            <person name="Clum A."/>
            <person name="Copeland A."/>
            <person name="Hainaut M."/>
            <person name="Haridas S."/>
            <person name="Labutti K."/>
            <person name="Lindquist E."/>
            <person name="Lipzen A."/>
            <person name="Khouja H.-R."/>
            <person name="Murat C."/>
            <person name="Ohm R."/>
            <person name="Olson A."/>
            <person name="Spatafora J."/>
            <person name="Veneault-Fourrey C."/>
            <person name="Henrissat B."/>
            <person name="Grigoriev I."/>
            <person name="Martin F."/>
            <person name="Perotto S."/>
        </authorList>
    </citation>
    <scope>NUCLEOTIDE SEQUENCE [LARGE SCALE GENOMIC DNA]</scope>
    <source>
        <strain evidence="2 3">E</strain>
    </source>
</reference>
<dbReference type="InterPro" id="IPR014347">
    <property type="entry name" value="Tautomerase/MIF_sf"/>
</dbReference>
<dbReference type="EMBL" id="KZ613843">
    <property type="protein sequence ID" value="PMD57885.1"/>
    <property type="molecule type" value="Genomic_DNA"/>
</dbReference>
<dbReference type="AlphaFoldDB" id="A0A2J6T4D4"/>
<dbReference type="OrthoDB" id="2129288at2759"/>
<proteinExistence type="predicted"/>
<evidence type="ECO:0000259" key="1">
    <source>
        <dbReference type="Pfam" id="PF14832"/>
    </source>
</evidence>
<protein>
    <recommendedName>
        <fullName evidence="1">Tautomerase cis-CaaD-like domain-containing protein</fullName>
    </recommendedName>
</protein>
<dbReference type="GeneID" id="36583203"/>
<evidence type="ECO:0000313" key="3">
    <source>
        <dbReference type="Proteomes" id="UP000235371"/>
    </source>
</evidence>
<dbReference type="InterPro" id="IPR028116">
    <property type="entry name" value="Cis-CaaD-like"/>
</dbReference>
<dbReference type="Proteomes" id="UP000235371">
    <property type="component" value="Unassembled WGS sequence"/>
</dbReference>
<sequence>MPVLQFYINPNQLSLAEKEELSKTLTDYYAQSMPDFFVDIMFNELPHDSFFIGGKPTNGKFVRFTADHIAVNWDKEKDAKRAKRYLNWLGGVFKERFEPKGWTWEFHVTESDKKLWRIQSLVPPLLGSEEMKLWVEAGKGVPWEGMEK</sequence>
<accession>A0A2J6T4D4</accession>
<gene>
    <name evidence="2" type="ORF">K444DRAFT_533075</name>
</gene>
<feature type="domain" description="Tautomerase cis-CaaD-like" evidence="1">
    <location>
        <begin position="1"/>
        <end position="138"/>
    </location>
</feature>
<dbReference type="RefSeq" id="XP_024734789.1">
    <property type="nucleotide sequence ID" value="XM_024875123.1"/>
</dbReference>
<name>A0A2J6T4D4_9HELO</name>
<dbReference type="Pfam" id="PF14832">
    <property type="entry name" value="Tautomerase_3"/>
    <property type="match status" value="1"/>
</dbReference>
<dbReference type="Gene3D" id="3.30.429.10">
    <property type="entry name" value="Macrophage Migration Inhibitory Factor"/>
    <property type="match status" value="1"/>
</dbReference>
<organism evidence="2 3">
    <name type="scientific">Hyaloscypha bicolor E</name>
    <dbReference type="NCBI Taxonomy" id="1095630"/>
    <lineage>
        <taxon>Eukaryota</taxon>
        <taxon>Fungi</taxon>
        <taxon>Dikarya</taxon>
        <taxon>Ascomycota</taxon>
        <taxon>Pezizomycotina</taxon>
        <taxon>Leotiomycetes</taxon>
        <taxon>Helotiales</taxon>
        <taxon>Hyaloscyphaceae</taxon>
        <taxon>Hyaloscypha</taxon>
        <taxon>Hyaloscypha bicolor</taxon>
    </lineage>
</organism>
<dbReference type="SUPFAM" id="SSF55331">
    <property type="entry name" value="Tautomerase/MIF"/>
    <property type="match status" value="1"/>
</dbReference>
<keyword evidence="3" id="KW-1185">Reference proteome</keyword>